<reference evidence="1 2" key="1">
    <citation type="journal article" date="2011" name="Stand. Genomic Sci.">
        <title>Complete genome sequence of Marivirga tractuosa type strain (H-43).</title>
        <authorList>
            <person name="Pagani I."/>
            <person name="Chertkov O."/>
            <person name="Lapidus A."/>
            <person name="Lucas S."/>
            <person name="Del Rio T.G."/>
            <person name="Tice H."/>
            <person name="Copeland A."/>
            <person name="Cheng J.F."/>
            <person name="Nolan M."/>
            <person name="Saunders E."/>
            <person name="Pitluck S."/>
            <person name="Held B."/>
            <person name="Goodwin L."/>
            <person name="Liolios K."/>
            <person name="Ovchinikova G."/>
            <person name="Ivanova N."/>
            <person name="Mavromatis K."/>
            <person name="Pati A."/>
            <person name="Chen A."/>
            <person name="Palaniappan K."/>
            <person name="Land M."/>
            <person name="Hauser L."/>
            <person name="Jeffries C.D."/>
            <person name="Detter J.C."/>
            <person name="Han C."/>
            <person name="Tapia R."/>
            <person name="Ngatchou-Djao O.D."/>
            <person name="Rohde M."/>
            <person name="Goker M."/>
            <person name="Spring S."/>
            <person name="Sikorski J."/>
            <person name="Woyke T."/>
            <person name="Bristow J."/>
            <person name="Eisen J.A."/>
            <person name="Markowitz V."/>
            <person name="Hugenholtz P."/>
            <person name="Klenk H.P."/>
            <person name="Kyrpides N.C."/>
        </authorList>
    </citation>
    <scope>NUCLEOTIDE SEQUENCE [LARGE SCALE GENOMIC DNA]</scope>
    <source>
        <strain evidence="2">ATCC 23168 / DSM 4126 / NBRC 15989 / NCIMB 1408 / VKM B-1430 / H-43</strain>
    </source>
</reference>
<accession>E4TRN7</accession>
<keyword evidence="2" id="KW-1185">Reference proteome</keyword>
<sequence>MKPITIILIICFSVLVQESNGQNRTLILWDNENKQPIESALILNSALQYTNAISNSNGLFEIPQSWQKNDSLFVHHVNYETTAFSISKDLKDTVYIKPQDFVLDEVVVYAETTVEQFLKDIVVNTERKLKLPVKYDAYYKEFTLENDKYISFADGSMQFYLEEKRGDLNIEASLLESRAVNLETSEEIDLSLVAPIGFESALSYTDPSRVSRFLNVNKFDNYNYSIKDGESFITILASPKKPDSDTYSNGKILVNKGDSTISYLQFQLHPISIENMKVVNAVIMKSKIKDYRVTVKYRAIEDNLMLDYVRMNVEMRLFNDKKIDQTNTFINDLSILKPSENQESISWGDRYRKKSIAKNGTDYQSEFWKNASHVSLSPEELELINRDNKDSKAK</sequence>
<dbReference type="InterPro" id="IPR008969">
    <property type="entry name" value="CarboxyPept-like_regulatory"/>
</dbReference>
<evidence type="ECO:0000313" key="2">
    <source>
        <dbReference type="Proteomes" id="UP000008720"/>
    </source>
</evidence>
<dbReference type="AlphaFoldDB" id="E4TRN7"/>
<gene>
    <name evidence="1" type="ordered locus">Ftrac_1770</name>
</gene>
<evidence type="ECO:0008006" key="3">
    <source>
        <dbReference type="Google" id="ProtNLM"/>
    </source>
</evidence>
<proteinExistence type="predicted"/>
<name>E4TRN7_MARTH</name>
<dbReference type="EMBL" id="CP002349">
    <property type="protein sequence ID" value="ADR21758.1"/>
    <property type="molecule type" value="Genomic_DNA"/>
</dbReference>
<dbReference type="STRING" id="643867.Ftrac_1770"/>
<dbReference type="Proteomes" id="UP000008720">
    <property type="component" value="Chromosome"/>
</dbReference>
<dbReference type="SUPFAM" id="SSF49464">
    <property type="entry name" value="Carboxypeptidase regulatory domain-like"/>
    <property type="match status" value="1"/>
</dbReference>
<dbReference type="RefSeq" id="WP_013453905.1">
    <property type="nucleotide sequence ID" value="NC_014759.1"/>
</dbReference>
<organism evidence="1 2">
    <name type="scientific">Marivirga tractuosa (strain ATCC 23168 / DSM 4126 / NBRC 15989 / NCIMB 1408 / VKM B-1430 / H-43)</name>
    <name type="common">Microscilla tractuosa</name>
    <name type="synonym">Flexibacter tractuosus</name>
    <dbReference type="NCBI Taxonomy" id="643867"/>
    <lineage>
        <taxon>Bacteria</taxon>
        <taxon>Pseudomonadati</taxon>
        <taxon>Bacteroidota</taxon>
        <taxon>Cytophagia</taxon>
        <taxon>Cytophagales</taxon>
        <taxon>Marivirgaceae</taxon>
        <taxon>Marivirga</taxon>
    </lineage>
</organism>
<dbReference type="KEGG" id="mtt:Ftrac_1770"/>
<protein>
    <recommendedName>
        <fullName evidence="3">Carboxypeptidase-like regulatory domain-containing protein</fullName>
    </recommendedName>
</protein>
<dbReference type="OrthoDB" id="766873at2"/>
<evidence type="ECO:0000313" key="1">
    <source>
        <dbReference type="EMBL" id="ADR21758.1"/>
    </source>
</evidence>
<dbReference type="HOGENOM" id="CLU_699821_0_0_10"/>